<comment type="caution">
    <text evidence="2">The sequence shown here is derived from an EMBL/GenBank/DDBJ whole genome shotgun (WGS) entry which is preliminary data.</text>
</comment>
<dbReference type="EMBL" id="PKHU01000004">
    <property type="protein sequence ID" value="PKZ29227.1"/>
    <property type="molecule type" value="Genomic_DNA"/>
</dbReference>
<evidence type="ECO:0000313" key="3">
    <source>
        <dbReference type="Proteomes" id="UP000234639"/>
    </source>
</evidence>
<proteinExistence type="predicted"/>
<organism evidence="2 3">
    <name type="scientific">Campylobacter ureolyticus</name>
    <dbReference type="NCBI Taxonomy" id="827"/>
    <lineage>
        <taxon>Bacteria</taxon>
        <taxon>Pseudomonadati</taxon>
        <taxon>Campylobacterota</taxon>
        <taxon>Epsilonproteobacteria</taxon>
        <taxon>Campylobacterales</taxon>
        <taxon>Campylobacteraceae</taxon>
        <taxon>Campylobacter</taxon>
    </lineage>
</organism>
<protein>
    <submittedName>
        <fullName evidence="2">Uncharacterized protein</fullName>
    </submittedName>
</protein>
<dbReference type="Proteomes" id="UP000234639">
    <property type="component" value="Unassembled WGS sequence"/>
</dbReference>
<gene>
    <name evidence="2" type="ORF">CYJ41_05150</name>
</gene>
<keyword evidence="1" id="KW-0175">Coiled coil</keyword>
<evidence type="ECO:0000313" key="2">
    <source>
        <dbReference type="EMBL" id="PKZ29227.1"/>
    </source>
</evidence>
<dbReference type="AlphaFoldDB" id="A0A2I1NA25"/>
<reference evidence="2 3" key="1">
    <citation type="submission" date="2017-12" db="EMBL/GenBank/DDBJ databases">
        <title>Phylogenetic diversity of female urinary microbiome.</title>
        <authorList>
            <person name="Thomas-White K."/>
            <person name="Wolfe A.J."/>
        </authorList>
    </citation>
    <scope>NUCLEOTIDE SEQUENCE [LARGE SCALE GENOMIC DNA]</scope>
    <source>
        <strain evidence="2 3">UMB0112</strain>
    </source>
</reference>
<feature type="coiled-coil region" evidence="1">
    <location>
        <begin position="243"/>
        <end position="304"/>
    </location>
</feature>
<name>A0A2I1NA25_9BACT</name>
<evidence type="ECO:0000256" key="1">
    <source>
        <dbReference type="SAM" id="Coils"/>
    </source>
</evidence>
<sequence>MEKFKEVLKQNLESKNLNEIIYNSVCNSVSEILKNKKEINKNELFFEFINALKDENLLNKERVKSVIYALKKTLNKKQEDEIYSLLYEVERLKKSIGLQSKELREQIYSDLKNIEDEVKLKDISNKSEILSAINEALIDAVDLKDIIKEISENVFLSIIESKSDIFEGSYEFCKNLTYKSINEGEFQKYRILEISKTIILRAINVANISKIYAKDLLKGAVLGVNDGIIKSMEKFQNEFKFAPDELSQKAQILENELSNLEEEFVLLVKNLATTTQNPAKETLNEILKKEYDNYIVKMKKLSSDMISQIKSKFEDSTISQNYKEFSKLAINKFDDIKKEITAKSSKFIDDFELNDKLSSLKKDIDELEKKFFGKFKSKKAEKNSDETKEISNRAYTATKEKIEENKLKPKE</sequence>
<dbReference type="RefSeq" id="WP_101637254.1">
    <property type="nucleotide sequence ID" value="NZ_PKHU01000004.1"/>
</dbReference>
<accession>A0A2I1NA25</accession>